<dbReference type="Proteomes" id="UP000887574">
    <property type="component" value="Unplaced"/>
</dbReference>
<sequence length="237" mass="26208">MECSSQPKASAQDKKMCNGKDFQLNLVLFSVSTQDRVELHVFNSGDLIQQLCDGSSKDGKEKEIEFLQRTAAKISAKNVDEIKGIEDQSKDNIDESSKEGIPPLPGSADGSSKDGKEKEIEFLQRTAAKISAKNVDEIKGIEDQSKDNIDESSKEGIPPLPGSADGSSKDEKEKEIEFLQRTAAEISAKTQLHFRKPKVKPLLWKVNSQMEAGCQVLHSRFQINGPNFNIQLPVDLY</sequence>
<feature type="compositionally biased region" description="Basic and acidic residues" evidence="1">
    <location>
        <begin position="139"/>
        <end position="154"/>
    </location>
</feature>
<feature type="region of interest" description="Disordered" evidence="1">
    <location>
        <begin position="77"/>
        <end position="117"/>
    </location>
</feature>
<dbReference type="WBParaSite" id="jg1904">
    <property type="protein sequence ID" value="jg1904"/>
    <property type="gene ID" value="jg1904"/>
</dbReference>
<evidence type="ECO:0000256" key="1">
    <source>
        <dbReference type="SAM" id="MobiDB-lite"/>
    </source>
</evidence>
<feature type="compositionally biased region" description="Basic and acidic residues" evidence="1">
    <location>
        <begin position="78"/>
        <end position="98"/>
    </location>
</feature>
<keyword evidence="2" id="KW-1185">Reference proteome</keyword>
<proteinExistence type="predicted"/>
<name>A0A915DEJ0_9BILA</name>
<protein>
    <submittedName>
        <fullName evidence="3">Uncharacterized protein</fullName>
    </submittedName>
</protein>
<evidence type="ECO:0000313" key="2">
    <source>
        <dbReference type="Proteomes" id="UP000887574"/>
    </source>
</evidence>
<dbReference type="AlphaFoldDB" id="A0A915DEJ0"/>
<accession>A0A915DEJ0</accession>
<feature type="region of interest" description="Disordered" evidence="1">
    <location>
        <begin position="139"/>
        <end position="173"/>
    </location>
</feature>
<evidence type="ECO:0000313" key="3">
    <source>
        <dbReference type="WBParaSite" id="jg1904"/>
    </source>
</evidence>
<reference evidence="3" key="1">
    <citation type="submission" date="2022-11" db="UniProtKB">
        <authorList>
            <consortium name="WormBaseParasite"/>
        </authorList>
    </citation>
    <scope>IDENTIFICATION</scope>
</reference>
<organism evidence="2 3">
    <name type="scientific">Ditylenchus dipsaci</name>
    <dbReference type="NCBI Taxonomy" id="166011"/>
    <lineage>
        <taxon>Eukaryota</taxon>
        <taxon>Metazoa</taxon>
        <taxon>Ecdysozoa</taxon>
        <taxon>Nematoda</taxon>
        <taxon>Chromadorea</taxon>
        <taxon>Rhabditida</taxon>
        <taxon>Tylenchina</taxon>
        <taxon>Tylenchomorpha</taxon>
        <taxon>Sphaerularioidea</taxon>
        <taxon>Anguinidae</taxon>
        <taxon>Anguininae</taxon>
        <taxon>Ditylenchus</taxon>
    </lineage>
</organism>